<dbReference type="AlphaFoldDB" id="A0A285CH28"/>
<proteinExistence type="predicted"/>
<dbReference type="RefSeq" id="WP_179714128.1">
    <property type="nucleotide sequence ID" value="NZ_JBEPMQ010000012.1"/>
</dbReference>
<reference evidence="2 3" key="1">
    <citation type="submission" date="2017-08" db="EMBL/GenBank/DDBJ databases">
        <authorList>
            <person name="de Groot N.N."/>
        </authorList>
    </citation>
    <scope>NUCLEOTIDE SEQUENCE [LARGE SCALE GENOMIC DNA]</scope>
    <source>
        <strain evidence="2 3">JC228</strain>
    </source>
</reference>
<sequence>MIKVEVVENGVQAQRVINEMEGQGYVRDLIYLFALNEIRSENLTHWMSTGDMGLMELGFGETIENFFRPRDRELFSMLTTLGVDHQTALKLEEELERGRIVIVGVQR</sequence>
<dbReference type="InterPro" id="IPR025889">
    <property type="entry name" value="GSP17M-like_dom"/>
</dbReference>
<organism evidence="2 3">
    <name type="scientific">Bacillus oleivorans</name>
    <dbReference type="NCBI Taxonomy" id="1448271"/>
    <lineage>
        <taxon>Bacteria</taxon>
        <taxon>Bacillati</taxon>
        <taxon>Bacillota</taxon>
        <taxon>Bacilli</taxon>
        <taxon>Bacillales</taxon>
        <taxon>Bacillaceae</taxon>
        <taxon>Bacillus</taxon>
    </lineage>
</organism>
<name>A0A285CH28_9BACI</name>
<dbReference type="EMBL" id="OAOP01000001">
    <property type="protein sequence ID" value="SNX66902.1"/>
    <property type="molecule type" value="Genomic_DNA"/>
</dbReference>
<dbReference type="Pfam" id="PF11181">
    <property type="entry name" value="YflT"/>
    <property type="match status" value="1"/>
</dbReference>
<evidence type="ECO:0000313" key="2">
    <source>
        <dbReference type="EMBL" id="SNX66902.1"/>
    </source>
</evidence>
<keyword evidence="3" id="KW-1185">Reference proteome</keyword>
<accession>A0A285CH28</accession>
<dbReference type="Proteomes" id="UP000219546">
    <property type="component" value="Unassembled WGS sequence"/>
</dbReference>
<evidence type="ECO:0000259" key="1">
    <source>
        <dbReference type="Pfam" id="PF11181"/>
    </source>
</evidence>
<feature type="domain" description="General stress protein 17M-like" evidence="1">
    <location>
        <begin position="3"/>
        <end position="98"/>
    </location>
</feature>
<evidence type="ECO:0000313" key="3">
    <source>
        <dbReference type="Proteomes" id="UP000219546"/>
    </source>
</evidence>
<gene>
    <name evidence="2" type="ORF">SAMN05877753_101215</name>
</gene>
<protein>
    <submittedName>
        <fullName evidence="2">Heat induced stress protein YflT</fullName>
    </submittedName>
</protein>